<dbReference type="SUPFAM" id="SSF57756">
    <property type="entry name" value="Retrovirus zinc finger-like domains"/>
    <property type="match status" value="1"/>
</dbReference>
<evidence type="ECO:0000313" key="2">
    <source>
        <dbReference type="Proteomes" id="UP000824120"/>
    </source>
</evidence>
<name>A0A9J5W8J0_SOLCO</name>
<evidence type="ECO:0000313" key="1">
    <source>
        <dbReference type="EMBL" id="KAG5571850.1"/>
    </source>
</evidence>
<reference evidence="1 2" key="1">
    <citation type="submission" date="2020-09" db="EMBL/GenBank/DDBJ databases">
        <title>De no assembly of potato wild relative species, Solanum commersonii.</title>
        <authorList>
            <person name="Cho K."/>
        </authorList>
    </citation>
    <scope>NUCLEOTIDE SEQUENCE [LARGE SCALE GENOMIC DNA]</scope>
    <source>
        <strain evidence="1">LZ3.2</strain>
        <tissue evidence="1">Leaf</tissue>
    </source>
</reference>
<accession>A0A9J5W8J0</accession>
<dbReference type="Gene3D" id="4.10.60.10">
    <property type="entry name" value="Zinc finger, CCHC-type"/>
    <property type="match status" value="1"/>
</dbReference>
<evidence type="ECO:0008006" key="3">
    <source>
        <dbReference type="Google" id="ProtNLM"/>
    </source>
</evidence>
<dbReference type="EMBL" id="JACXVP010000012">
    <property type="protein sequence ID" value="KAG5571850.1"/>
    <property type="molecule type" value="Genomic_DNA"/>
</dbReference>
<protein>
    <recommendedName>
        <fullName evidence="3">CCHC-type domain-containing protein</fullName>
    </recommendedName>
</protein>
<dbReference type="OrthoDB" id="1706811at2759"/>
<gene>
    <name evidence="1" type="ORF">H5410_061616</name>
</gene>
<proteinExistence type="predicted"/>
<keyword evidence="2" id="KW-1185">Reference proteome</keyword>
<dbReference type="InterPro" id="IPR036875">
    <property type="entry name" value="Znf_CCHC_sf"/>
</dbReference>
<dbReference type="AlphaFoldDB" id="A0A9J5W8J0"/>
<dbReference type="GO" id="GO:0003676">
    <property type="term" value="F:nucleic acid binding"/>
    <property type="evidence" value="ECO:0007669"/>
    <property type="project" value="InterPro"/>
</dbReference>
<organism evidence="1 2">
    <name type="scientific">Solanum commersonii</name>
    <name type="common">Commerson's wild potato</name>
    <name type="synonym">Commerson's nightshade</name>
    <dbReference type="NCBI Taxonomy" id="4109"/>
    <lineage>
        <taxon>Eukaryota</taxon>
        <taxon>Viridiplantae</taxon>
        <taxon>Streptophyta</taxon>
        <taxon>Embryophyta</taxon>
        <taxon>Tracheophyta</taxon>
        <taxon>Spermatophyta</taxon>
        <taxon>Magnoliopsida</taxon>
        <taxon>eudicotyledons</taxon>
        <taxon>Gunneridae</taxon>
        <taxon>Pentapetalae</taxon>
        <taxon>asterids</taxon>
        <taxon>lamiids</taxon>
        <taxon>Solanales</taxon>
        <taxon>Solanaceae</taxon>
        <taxon>Solanoideae</taxon>
        <taxon>Solaneae</taxon>
        <taxon>Solanum</taxon>
    </lineage>
</organism>
<dbReference type="Proteomes" id="UP000824120">
    <property type="component" value="Chromosome 12"/>
</dbReference>
<sequence length="127" mass="14206">MNSAKVAGELNLFLVKLRPELESIHGSLLNRKVTPSLDVELAIVLCEETRLGTQAAIESMSLLVVALLAQKSMIGTSSGNAKRSVQCYECNDFDHIAVNCPKKKRFCAYYKITGHHILDYRRRPNRS</sequence>
<comment type="caution">
    <text evidence="1">The sequence shown here is derived from an EMBL/GenBank/DDBJ whole genome shotgun (WGS) entry which is preliminary data.</text>
</comment>
<dbReference type="GO" id="GO:0008270">
    <property type="term" value="F:zinc ion binding"/>
    <property type="evidence" value="ECO:0007669"/>
    <property type="project" value="InterPro"/>
</dbReference>